<reference evidence="1" key="2">
    <citation type="journal article" date="2023" name="IMA Fungus">
        <title>Comparative genomic study of the Penicillium genus elucidates a diverse pangenome and 15 lateral gene transfer events.</title>
        <authorList>
            <person name="Petersen C."/>
            <person name="Sorensen T."/>
            <person name="Nielsen M.R."/>
            <person name="Sondergaard T.E."/>
            <person name="Sorensen J.L."/>
            <person name="Fitzpatrick D.A."/>
            <person name="Frisvad J.C."/>
            <person name="Nielsen K.L."/>
        </authorList>
    </citation>
    <scope>NUCLEOTIDE SEQUENCE</scope>
    <source>
        <strain evidence="1">IBT 34128</strain>
    </source>
</reference>
<sequence>MPFALSGSHRKHLRRVSTLTSSRERLPGIRLVRGPAPLGETSFTKLFAWLRGVEVTSGDNDQAQRHRLGSRLSPHFGGKLWSDPFNELAGPRIEAMEIRREDPDLAFRPDGFCKSPDNPRHGCGERVERDVKRVSCRYHLDLLLLRESRAFGCLKHVSRHLRYLIKVRDTGSRRYSEGMNSRSNPAEDSYKPVAGSIFVSITVNKNLWGYGFSKVITLWVEKGGFVKPIMLNMCLAVLWCLCAIPF</sequence>
<reference evidence="1" key="1">
    <citation type="submission" date="2022-11" db="EMBL/GenBank/DDBJ databases">
        <authorList>
            <person name="Petersen C."/>
        </authorList>
    </citation>
    <scope>NUCLEOTIDE SEQUENCE</scope>
    <source>
        <strain evidence="1">IBT 34128</strain>
    </source>
</reference>
<accession>A0A9W9ESJ3</accession>
<comment type="caution">
    <text evidence="1">The sequence shown here is derived from an EMBL/GenBank/DDBJ whole genome shotgun (WGS) entry which is preliminary data.</text>
</comment>
<evidence type="ECO:0000313" key="1">
    <source>
        <dbReference type="EMBL" id="KAJ5087094.1"/>
    </source>
</evidence>
<dbReference type="RefSeq" id="XP_056509219.1">
    <property type="nucleotide sequence ID" value="XM_056658926.1"/>
</dbReference>
<dbReference type="AlphaFoldDB" id="A0A9W9ESJ3"/>
<name>A0A9W9ESJ3_9EURO</name>
<keyword evidence="2" id="KW-1185">Reference proteome</keyword>
<organism evidence="1 2">
    <name type="scientific">Penicillium alfredii</name>
    <dbReference type="NCBI Taxonomy" id="1506179"/>
    <lineage>
        <taxon>Eukaryota</taxon>
        <taxon>Fungi</taxon>
        <taxon>Dikarya</taxon>
        <taxon>Ascomycota</taxon>
        <taxon>Pezizomycotina</taxon>
        <taxon>Eurotiomycetes</taxon>
        <taxon>Eurotiomycetidae</taxon>
        <taxon>Eurotiales</taxon>
        <taxon>Aspergillaceae</taxon>
        <taxon>Penicillium</taxon>
    </lineage>
</organism>
<dbReference type="EMBL" id="JAPMSZ010000010">
    <property type="protein sequence ID" value="KAJ5087094.1"/>
    <property type="molecule type" value="Genomic_DNA"/>
</dbReference>
<evidence type="ECO:0000313" key="2">
    <source>
        <dbReference type="Proteomes" id="UP001141434"/>
    </source>
</evidence>
<dbReference type="GeneID" id="81398095"/>
<dbReference type="OrthoDB" id="5215911at2759"/>
<protein>
    <submittedName>
        <fullName evidence="1">Uncharacterized protein</fullName>
    </submittedName>
</protein>
<proteinExistence type="predicted"/>
<dbReference type="Proteomes" id="UP001141434">
    <property type="component" value="Unassembled WGS sequence"/>
</dbReference>
<gene>
    <name evidence="1" type="ORF">NUU61_008401</name>
</gene>